<dbReference type="Proteomes" id="UP000013940">
    <property type="component" value="Chromosome"/>
</dbReference>
<dbReference type="Gene3D" id="1.10.10.10">
    <property type="entry name" value="Winged helix-like DNA-binding domain superfamily/Winged helix DNA-binding domain"/>
    <property type="match status" value="1"/>
</dbReference>
<dbReference type="EMBL" id="CP003190">
    <property type="protein sequence ID" value="AGL82565.1"/>
    <property type="molecule type" value="Genomic_DNA"/>
</dbReference>
<dbReference type="KEGG" id="pprc:PFLCHA0_c07710"/>
<dbReference type="SUPFAM" id="SSF54909">
    <property type="entry name" value="Dimeric alpha+beta barrel"/>
    <property type="match status" value="1"/>
</dbReference>
<dbReference type="GO" id="GO:0043200">
    <property type="term" value="P:response to amino acid"/>
    <property type="evidence" value="ECO:0007669"/>
    <property type="project" value="TreeGrafter"/>
</dbReference>
<keyword evidence="1" id="KW-0805">Transcription regulation</keyword>
<accession>A0A2C9EG11</accession>
<dbReference type="GO" id="GO:0043565">
    <property type="term" value="F:sequence-specific DNA binding"/>
    <property type="evidence" value="ECO:0007669"/>
    <property type="project" value="InterPro"/>
</dbReference>
<dbReference type="Pfam" id="PF01037">
    <property type="entry name" value="AsnC_trans_reg"/>
    <property type="match status" value="1"/>
</dbReference>
<feature type="domain" description="HTH asnC-type" evidence="4">
    <location>
        <begin position="6"/>
        <end position="67"/>
    </location>
</feature>
<dbReference type="InterPro" id="IPR011008">
    <property type="entry name" value="Dimeric_a/b-barrel"/>
</dbReference>
<sequence>MPTMTLDSTDLRILYFLQQDGRISNQELAEKVALSPSACLRRLRLLETEGIISGYRAQLNAERLGIELEAIVHVSLRQDVEGWHETFIGKVQQWPEVVAAYVITGASNYVLRIQARNLKHFSDFIVNHLNRASGVTDIRSEIVLQKIKEQNSLLDLVQRK</sequence>
<dbReference type="InterPro" id="IPR036388">
    <property type="entry name" value="WH-like_DNA-bd_sf"/>
</dbReference>
<dbReference type="PRINTS" id="PR00033">
    <property type="entry name" value="HTHASNC"/>
</dbReference>
<dbReference type="HOGENOM" id="CLU_091233_0_3_6"/>
<evidence type="ECO:0000256" key="2">
    <source>
        <dbReference type="ARBA" id="ARBA00023125"/>
    </source>
</evidence>
<keyword evidence="2" id="KW-0238">DNA-binding</keyword>
<evidence type="ECO:0000256" key="3">
    <source>
        <dbReference type="ARBA" id="ARBA00023163"/>
    </source>
</evidence>
<dbReference type="eggNOG" id="COG1522">
    <property type="taxonomic scope" value="Bacteria"/>
</dbReference>
<keyword evidence="3" id="KW-0804">Transcription</keyword>
<proteinExistence type="predicted"/>
<dbReference type="InterPro" id="IPR000485">
    <property type="entry name" value="AsnC-type_HTH_dom"/>
</dbReference>
<reference evidence="6" key="1">
    <citation type="journal article" date="2014" name="Genome Announc.">
        <title>Full-genome sequence of the plant growth-promoting bacterium Pseudomonas protegens CHA0.</title>
        <authorList>
            <person name="Jousset A."/>
            <person name="Schuldes J."/>
            <person name="Keel C."/>
            <person name="Maurhofer M."/>
            <person name="Daniel R."/>
            <person name="Scheu S."/>
            <person name="Thuermer A."/>
        </authorList>
    </citation>
    <scope>NUCLEOTIDE SEQUENCE [LARGE SCALE GENOMIC DNA]</scope>
    <source>
        <strain evidence="6">DSM 19095 / LMG 27888 / CFBP 6595 / CHA0</strain>
    </source>
</reference>
<dbReference type="FunFam" id="1.10.10.10:FF:000186">
    <property type="entry name" value="AsnC family transcriptional regulator"/>
    <property type="match status" value="1"/>
</dbReference>
<dbReference type="AlphaFoldDB" id="A0A2C9EG11"/>
<name>A0A2C9EG11_PSEPH</name>
<dbReference type="PROSITE" id="PS50956">
    <property type="entry name" value="HTH_ASNC_2"/>
    <property type="match status" value="1"/>
</dbReference>
<dbReference type="SUPFAM" id="SSF46785">
    <property type="entry name" value="Winged helix' DNA-binding domain"/>
    <property type="match status" value="1"/>
</dbReference>
<evidence type="ECO:0000259" key="4">
    <source>
        <dbReference type="PROSITE" id="PS50956"/>
    </source>
</evidence>
<dbReference type="CDD" id="cd00090">
    <property type="entry name" value="HTH_ARSR"/>
    <property type="match status" value="1"/>
</dbReference>
<dbReference type="Gene3D" id="3.30.70.920">
    <property type="match status" value="1"/>
</dbReference>
<evidence type="ECO:0000313" key="5">
    <source>
        <dbReference type="EMBL" id="AGL82565.1"/>
    </source>
</evidence>
<dbReference type="PANTHER" id="PTHR30154">
    <property type="entry name" value="LEUCINE-RESPONSIVE REGULATORY PROTEIN"/>
    <property type="match status" value="1"/>
</dbReference>
<dbReference type="InterPro" id="IPR019885">
    <property type="entry name" value="Tscrpt_reg_HTH_AsnC-type_CS"/>
</dbReference>
<dbReference type="InterPro" id="IPR019888">
    <property type="entry name" value="Tscrpt_reg_AsnC-like"/>
</dbReference>
<evidence type="ECO:0000313" key="6">
    <source>
        <dbReference type="Proteomes" id="UP000013940"/>
    </source>
</evidence>
<dbReference type="InterPro" id="IPR011991">
    <property type="entry name" value="ArsR-like_HTH"/>
</dbReference>
<dbReference type="PANTHER" id="PTHR30154:SF46">
    <property type="entry name" value="TRANSCRIPTIONAL REGULATORY PROTEIN"/>
    <property type="match status" value="1"/>
</dbReference>
<dbReference type="InterPro" id="IPR036390">
    <property type="entry name" value="WH_DNA-bd_sf"/>
</dbReference>
<dbReference type="PROSITE" id="PS00519">
    <property type="entry name" value="HTH_ASNC_1"/>
    <property type="match status" value="1"/>
</dbReference>
<gene>
    <name evidence="5" type="primary">lrp1</name>
    <name evidence="5" type="ORF">PFLCHA0_c07710</name>
</gene>
<dbReference type="SMART" id="SM00344">
    <property type="entry name" value="HTH_ASNC"/>
    <property type="match status" value="1"/>
</dbReference>
<organism evidence="5 6">
    <name type="scientific">Pseudomonas protegens (strain DSM 19095 / LMG 27888 / CFBP 6595 / CHA0)</name>
    <dbReference type="NCBI Taxonomy" id="1124983"/>
    <lineage>
        <taxon>Bacteria</taxon>
        <taxon>Pseudomonadati</taxon>
        <taxon>Pseudomonadota</taxon>
        <taxon>Gammaproteobacteria</taxon>
        <taxon>Pseudomonadales</taxon>
        <taxon>Pseudomonadaceae</taxon>
        <taxon>Pseudomonas</taxon>
    </lineage>
</organism>
<dbReference type="Pfam" id="PF13412">
    <property type="entry name" value="HTH_24"/>
    <property type="match status" value="1"/>
</dbReference>
<dbReference type="GO" id="GO:0006355">
    <property type="term" value="P:regulation of DNA-templated transcription"/>
    <property type="evidence" value="ECO:0007669"/>
    <property type="project" value="UniProtKB-ARBA"/>
</dbReference>
<protein>
    <submittedName>
        <fullName evidence="5">Leucine-responsive regulatory protein Lrp</fullName>
    </submittedName>
</protein>
<dbReference type="GO" id="GO:0005829">
    <property type="term" value="C:cytosol"/>
    <property type="evidence" value="ECO:0007669"/>
    <property type="project" value="TreeGrafter"/>
</dbReference>
<evidence type="ECO:0000256" key="1">
    <source>
        <dbReference type="ARBA" id="ARBA00023015"/>
    </source>
</evidence>
<dbReference type="InterPro" id="IPR019887">
    <property type="entry name" value="Tscrpt_reg_AsnC/Lrp_C"/>
</dbReference>